<keyword evidence="3" id="KW-1185">Reference proteome</keyword>
<accession>A0ABX6B2M3</accession>
<proteinExistence type="predicted"/>
<organism evidence="2 3">
    <name type="scientific">Streptomyces prasinus</name>
    <dbReference type="NCBI Taxonomy" id="67345"/>
    <lineage>
        <taxon>Bacteria</taxon>
        <taxon>Bacillati</taxon>
        <taxon>Actinomycetota</taxon>
        <taxon>Actinomycetes</taxon>
        <taxon>Kitasatosporales</taxon>
        <taxon>Streptomycetaceae</taxon>
        <taxon>Streptomyces</taxon>
    </lineage>
</organism>
<feature type="compositionally biased region" description="Basic and acidic residues" evidence="1">
    <location>
        <begin position="28"/>
        <end position="37"/>
    </location>
</feature>
<feature type="region of interest" description="Disordered" evidence="1">
    <location>
        <begin position="1"/>
        <end position="54"/>
    </location>
</feature>
<evidence type="ECO:0000313" key="2">
    <source>
        <dbReference type="EMBL" id="QEV08170.1"/>
    </source>
</evidence>
<protein>
    <submittedName>
        <fullName evidence="2">Uncharacterized protein</fullName>
    </submittedName>
</protein>
<dbReference type="Proteomes" id="UP000326041">
    <property type="component" value="Chromosome"/>
</dbReference>
<evidence type="ECO:0000313" key="3">
    <source>
        <dbReference type="Proteomes" id="UP000326041"/>
    </source>
</evidence>
<name>A0ABX6B2M3_9ACTN</name>
<reference evidence="2 3" key="1">
    <citation type="submission" date="2017-09" db="EMBL/GenBank/DDBJ databases">
        <authorList>
            <person name="Lee N."/>
            <person name="Cho B.-K."/>
        </authorList>
    </citation>
    <scope>NUCLEOTIDE SEQUENCE [LARGE SCALE GENOMIC DNA]</scope>
    <source>
        <strain evidence="2 3">ATCC 13879</strain>
    </source>
</reference>
<dbReference type="EMBL" id="CP023697">
    <property type="protein sequence ID" value="QEV08170.1"/>
    <property type="molecule type" value="Genomic_DNA"/>
</dbReference>
<sequence>MGEAATDASPAKVGSPETCAGDAPQAKQMEKAVEGFRESFTPEPPTDDPKVEAAQVPATGDKVVIPADRITVDGKTLEEVILSNSTGVNSEDLNVNVEAGKIEDAWYVTNLDFDIG</sequence>
<gene>
    <name evidence="2" type="ORF">CP972_23340</name>
</gene>
<evidence type="ECO:0000256" key="1">
    <source>
        <dbReference type="SAM" id="MobiDB-lite"/>
    </source>
</evidence>